<protein>
    <submittedName>
        <fullName evidence="1">Uncharacterized protein</fullName>
    </submittedName>
</protein>
<name>A0A239ME46_9ACTN</name>
<proteinExistence type="predicted"/>
<evidence type="ECO:0000313" key="1">
    <source>
        <dbReference type="EMBL" id="SNT40374.1"/>
    </source>
</evidence>
<gene>
    <name evidence="1" type="ORF">SAMN05421812_105336</name>
</gene>
<keyword evidence="2" id="KW-1185">Reference proteome</keyword>
<dbReference type="AlphaFoldDB" id="A0A239ME46"/>
<dbReference type="Proteomes" id="UP000198362">
    <property type="component" value="Unassembled WGS sequence"/>
</dbReference>
<evidence type="ECO:0000313" key="2">
    <source>
        <dbReference type="Proteomes" id="UP000198362"/>
    </source>
</evidence>
<reference evidence="1 2" key="1">
    <citation type="submission" date="2017-06" db="EMBL/GenBank/DDBJ databases">
        <authorList>
            <person name="Kim H.J."/>
            <person name="Triplett B.A."/>
        </authorList>
    </citation>
    <scope>NUCLEOTIDE SEQUENCE [LARGE SCALE GENOMIC DNA]</scope>
    <source>
        <strain evidence="1 2">CGMCC 4.5593</strain>
    </source>
</reference>
<accession>A0A239ME46</accession>
<sequence>MPASAFLSDPLESSSDYDNVDGIERADGMDELASFGIVGVAPMHPWASRARQHPNVFANGIYVSVGDDRRR</sequence>
<organism evidence="1 2">
    <name type="scientific">Asanoa hainanensis</name>
    <dbReference type="NCBI Taxonomy" id="560556"/>
    <lineage>
        <taxon>Bacteria</taxon>
        <taxon>Bacillati</taxon>
        <taxon>Actinomycetota</taxon>
        <taxon>Actinomycetes</taxon>
        <taxon>Micromonosporales</taxon>
        <taxon>Micromonosporaceae</taxon>
        <taxon>Asanoa</taxon>
    </lineage>
</organism>
<dbReference type="EMBL" id="FZPH01000005">
    <property type="protein sequence ID" value="SNT40374.1"/>
    <property type="molecule type" value="Genomic_DNA"/>
</dbReference>